<name>A0A0F9C240_9ZZZZ</name>
<comment type="caution">
    <text evidence="1">The sequence shown here is derived from an EMBL/GenBank/DDBJ whole genome shotgun (WGS) entry which is preliminary data.</text>
</comment>
<organism evidence="1">
    <name type="scientific">marine sediment metagenome</name>
    <dbReference type="NCBI Taxonomy" id="412755"/>
    <lineage>
        <taxon>unclassified sequences</taxon>
        <taxon>metagenomes</taxon>
        <taxon>ecological metagenomes</taxon>
    </lineage>
</organism>
<dbReference type="AlphaFoldDB" id="A0A0F9C240"/>
<protein>
    <submittedName>
        <fullName evidence="1">Uncharacterized protein</fullName>
    </submittedName>
</protein>
<accession>A0A0F9C240</accession>
<sequence length="197" mass="21659">MSYEATLDTTNNLVSLSQMKSSLGLGPGVNPSDDLLVDLINDASWFFKEETHRMLKSQSLTEFYDGPGGLILYLRNPPATGLSIWQDVGRDFATGSLIASTAYELNETTGRVLLTGDVFSTEKHVIKTTYMGGYSTIPFNLKRAVAVMVSQNYELNDHHALGTKSRSNDKGGTTSYLHDMLPAVKRALNVYTRTVIV</sequence>
<reference evidence="1" key="1">
    <citation type="journal article" date="2015" name="Nature">
        <title>Complex archaea that bridge the gap between prokaryotes and eukaryotes.</title>
        <authorList>
            <person name="Spang A."/>
            <person name="Saw J.H."/>
            <person name="Jorgensen S.L."/>
            <person name="Zaremba-Niedzwiedzka K."/>
            <person name="Martijn J."/>
            <person name="Lind A.E."/>
            <person name="van Eijk R."/>
            <person name="Schleper C."/>
            <person name="Guy L."/>
            <person name="Ettema T.J."/>
        </authorList>
    </citation>
    <scope>NUCLEOTIDE SEQUENCE</scope>
</reference>
<proteinExistence type="predicted"/>
<gene>
    <name evidence="1" type="ORF">LCGC14_2456820</name>
</gene>
<evidence type="ECO:0000313" key="1">
    <source>
        <dbReference type="EMBL" id="KKL20302.1"/>
    </source>
</evidence>
<dbReference type="EMBL" id="LAZR01038150">
    <property type="protein sequence ID" value="KKL20302.1"/>
    <property type="molecule type" value="Genomic_DNA"/>
</dbReference>